<evidence type="ECO:0000313" key="1">
    <source>
        <dbReference type="EMBL" id="GMI36138.1"/>
    </source>
</evidence>
<keyword evidence="2" id="KW-1185">Reference proteome</keyword>
<evidence type="ECO:0000313" key="2">
    <source>
        <dbReference type="Proteomes" id="UP001165065"/>
    </source>
</evidence>
<accession>A0A9W7L7N9</accession>
<dbReference type="AlphaFoldDB" id="A0A9W7L7N9"/>
<organism evidence="1 2">
    <name type="scientific">Triparma columacea</name>
    <dbReference type="NCBI Taxonomy" id="722753"/>
    <lineage>
        <taxon>Eukaryota</taxon>
        <taxon>Sar</taxon>
        <taxon>Stramenopiles</taxon>
        <taxon>Ochrophyta</taxon>
        <taxon>Bolidophyceae</taxon>
        <taxon>Parmales</taxon>
        <taxon>Triparmaceae</taxon>
        <taxon>Triparma</taxon>
    </lineage>
</organism>
<protein>
    <submittedName>
        <fullName evidence="1">Uncharacterized protein</fullName>
    </submittedName>
</protein>
<dbReference type="EMBL" id="BRYA01000937">
    <property type="protein sequence ID" value="GMI36138.1"/>
    <property type="molecule type" value="Genomic_DNA"/>
</dbReference>
<sequence length="236" mass="25360">MSHNVPPSLFLLFNSPILPSPLLEDPTPSLSVLSSLCAHLELDGRVAMNVLTTLLLRLCRGGPLDPPELLACLGLTCKNHQDAYSWKCRDLINLVTADVALRSALGPKVHVPSFEMEGCTVADISHPDFWALKDSILSSEVTLLLKTGALGVDLLPILECIYYADDEEDPAVLSKHRDMCFLALSRCWDLLHVVTAEELCKAIVGVGGGSKVDMEVRSRLGLDRVSESEGGGGSGG</sequence>
<reference evidence="2" key="1">
    <citation type="journal article" date="2023" name="Commun. Biol.">
        <title>Genome analysis of Parmales, the sister group of diatoms, reveals the evolutionary specialization of diatoms from phago-mixotrophs to photoautotrophs.</title>
        <authorList>
            <person name="Ban H."/>
            <person name="Sato S."/>
            <person name="Yoshikawa S."/>
            <person name="Yamada K."/>
            <person name="Nakamura Y."/>
            <person name="Ichinomiya M."/>
            <person name="Sato N."/>
            <person name="Blanc-Mathieu R."/>
            <person name="Endo H."/>
            <person name="Kuwata A."/>
            <person name="Ogata H."/>
        </authorList>
    </citation>
    <scope>NUCLEOTIDE SEQUENCE [LARGE SCALE GENOMIC DNA]</scope>
</reference>
<name>A0A9W7L7N9_9STRA</name>
<dbReference type="Proteomes" id="UP001165065">
    <property type="component" value="Unassembled WGS sequence"/>
</dbReference>
<gene>
    <name evidence="1" type="ORF">TrCOL_g3767</name>
</gene>
<dbReference type="OrthoDB" id="10368106at2759"/>
<comment type="caution">
    <text evidence="1">The sequence shown here is derived from an EMBL/GenBank/DDBJ whole genome shotgun (WGS) entry which is preliminary data.</text>
</comment>
<proteinExistence type="predicted"/>